<dbReference type="Proteomes" id="UP000093510">
    <property type="component" value="Unassembled WGS sequence"/>
</dbReference>
<accession>A0A1B9EA89</accession>
<dbReference type="RefSeq" id="WP_066330910.1">
    <property type="nucleotide sequence ID" value="NZ_CP017688.1"/>
</dbReference>
<evidence type="ECO:0000313" key="2">
    <source>
        <dbReference type="Proteomes" id="UP000093510"/>
    </source>
</evidence>
<gene>
    <name evidence="1" type="ORF">LPBF_00280</name>
</gene>
<dbReference type="STRING" id="1763534.GCA_001831475_01949"/>
<evidence type="ECO:0008006" key="3">
    <source>
        <dbReference type="Google" id="ProtNLM"/>
    </source>
</evidence>
<comment type="caution">
    <text evidence="1">The sequence shown here is derived from an EMBL/GenBank/DDBJ whole genome shotgun (WGS) entry which is preliminary data.</text>
</comment>
<organism evidence="1 2">
    <name type="scientific">Flavobacterium crassostreae</name>
    <dbReference type="NCBI Taxonomy" id="1763534"/>
    <lineage>
        <taxon>Bacteria</taxon>
        <taxon>Pseudomonadati</taxon>
        <taxon>Bacteroidota</taxon>
        <taxon>Flavobacteriia</taxon>
        <taxon>Flavobacteriales</taxon>
        <taxon>Flavobacteriaceae</taxon>
        <taxon>Flavobacterium</taxon>
    </lineage>
</organism>
<dbReference type="AlphaFoldDB" id="A0A1B9EA89"/>
<sequence length="216" mass="25671">MHNITLISTNHKESGKCNSDELYKIIESINPEVIFEELPSERFDDYYNGILTYESLEVKCIKKYLQNYRIKHLPVDIANPNRSSIEILMFEKFERDAEYIKLKSEHNLLKSHKGFGYLNSDKSIDLVKKWTLVEKRILESATNKDMFLHTYELFFEDVYNRENAMLQNIYNYSKENEYNQAVFLLGCGHRKSIIEKIIECEKKSEIKLNWTIFGNE</sequence>
<dbReference type="OrthoDB" id="674654at2"/>
<proteinExistence type="predicted"/>
<keyword evidence="2" id="KW-1185">Reference proteome</keyword>
<dbReference type="EMBL" id="LVEP01000001">
    <property type="protein sequence ID" value="OCB78857.1"/>
    <property type="molecule type" value="Genomic_DNA"/>
</dbReference>
<reference evidence="1 2" key="1">
    <citation type="submission" date="2016-03" db="EMBL/GenBank/DDBJ databases">
        <authorList>
            <person name="Ploux O."/>
        </authorList>
    </citation>
    <scope>NUCLEOTIDE SEQUENCE [LARGE SCALE GENOMIC DNA]</scope>
    <source>
        <strain evidence="1 2">LPB0076</strain>
    </source>
</reference>
<evidence type="ECO:0000313" key="1">
    <source>
        <dbReference type="EMBL" id="OCB78857.1"/>
    </source>
</evidence>
<protein>
    <recommendedName>
        <fullName evidence="3">Haem-binding uptake Tiki superfamily ChaN domain-containing protein</fullName>
    </recommendedName>
</protein>
<name>A0A1B9EA89_9FLAO</name>